<evidence type="ECO:0000256" key="13">
    <source>
        <dbReference type="ARBA" id="ARBA00023288"/>
    </source>
</evidence>
<dbReference type="PANTHER" id="PTHR11769">
    <property type="entry name" value="HYALURONIDASE"/>
    <property type="match status" value="1"/>
</dbReference>
<dbReference type="InterPro" id="IPR018155">
    <property type="entry name" value="Hyaluronidase"/>
</dbReference>
<feature type="disulfide bond" evidence="20">
    <location>
        <begin position="213"/>
        <end position="229"/>
    </location>
</feature>
<feature type="glycosylation site" description="N-linked (GlcNAc...) asparagine" evidence="19">
    <location>
        <position position="359"/>
    </location>
</feature>
<comment type="catalytic activity">
    <reaction evidence="1 17 21">
        <text>Random hydrolysis of (1-&gt;4)-linkages between N-acetyl-beta-D-glucosamine and D-glucuronate residues in hyaluronate.</text>
        <dbReference type="EC" id="3.2.1.35"/>
    </reaction>
</comment>
<evidence type="ECO:0000256" key="1">
    <source>
        <dbReference type="ARBA" id="ARBA00000251"/>
    </source>
</evidence>
<keyword evidence="4" id="KW-1003">Cell membrane</keyword>
<feature type="active site" description="Proton donor" evidence="18">
    <location>
        <position position="137"/>
    </location>
</feature>
<feature type="disulfide bond" evidence="20">
    <location>
        <begin position="367"/>
        <end position="378"/>
    </location>
</feature>
<comment type="subcellular location">
    <subcellularLocation>
        <location evidence="2">Cell membrane</location>
        <topology evidence="2">Lipid-anchor</topology>
        <topology evidence="2">GPI-anchor</topology>
    </subcellularLocation>
</comment>
<dbReference type="PIRSF" id="PIRSF038193">
    <property type="entry name" value="Hyaluronidase"/>
    <property type="match status" value="1"/>
</dbReference>
<dbReference type="STRING" id="299123.ENSLSDP00000025072"/>
<feature type="disulfide bond" evidence="20">
    <location>
        <begin position="372"/>
        <end position="431"/>
    </location>
</feature>
<comment type="similarity">
    <text evidence="3 17 21">Belongs to the glycosyl hydrolase 56 family.</text>
</comment>
<dbReference type="GO" id="GO:0031410">
    <property type="term" value="C:cytoplasmic vesicle"/>
    <property type="evidence" value="ECO:0007669"/>
    <property type="project" value="TreeGrafter"/>
</dbReference>
<evidence type="ECO:0000256" key="21">
    <source>
        <dbReference type="RuleBase" id="RU610713"/>
    </source>
</evidence>
<evidence type="ECO:0000256" key="4">
    <source>
        <dbReference type="ARBA" id="ARBA00022475"/>
    </source>
</evidence>
<evidence type="ECO:0000256" key="9">
    <source>
        <dbReference type="ARBA" id="ARBA00023136"/>
    </source>
</evidence>
<dbReference type="InterPro" id="IPR017853">
    <property type="entry name" value="GH"/>
</dbReference>
<reference evidence="23 24" key="1">
    <citation type="submission" date="2017-05" db="EMBL/GenBank/DDBJ databases">
        <title>Genome of assembly of the Bengalese finch, Lonchura striata domestica.</title>
        <authorList>
            <person name="Colquitt B.M."/>
            <person name="Brainard M.S."/>
        </authorList>
    </citation>
    <scope>NUCLEOTIDE SEQUENCE [LARGE SCALE GENOMIC DNA]</scope>
    <source>
        <strain evidence="23">White83orange57</strain>
    </source>
</reference>
<dbReference type="EC" id="3.2.1.35" evidence="17 21"/>
<comment type="function">
    <text evidence="15">Catalyzes hyaluronan degradation into small fragments that are endocytosed and degraded in lysosomes by HYAL1 and exoglycosidases. Essential for the breakdown of extracellular matrix hyaluronan.</text>
</comment>
<evidence type="ECO:0000256" key="7">
    <source>
        <dbReference type="ARBA" id="ARBA00022729"/>
    </source>
</evidence>
<keyword evidence="14 17" id="KW-0326">Glycosidase</keyword>
<keyword evidence="24" id="KW-1185">Reference proteome</keyword>
<dbReference type="Proteomes" id="UP000197619">
    <property type="component" value="Unassembled WGS sequence"/>
</dbReference>
<keyword evidence="7 22" id="KW-0732">Signal</keyword>
<evidence type="ECO:0000256" key="20">
    <source>
        <dbReference type="PIRSR" id="PIRSR038193-3"/>
    </source>
</evidence>
<evidence type="ECO:0000256" key="8">
    <source>
        <dbReference type="ARBA" id="ARBA00022801"/>
    </source>
</evidence>
<evidence type="ECO:0000256" key="3">
    <source>
        <dbReference type="ARBA" id="ARBA00008871"/>
    </source>
</evidence>
<feature type="chain" id="PRO_5012148936" description="Hyaluronidase" evidence="22">
    <location>
        <begin position="21"/>
        <end position="941"/>
    </location>
</feature>
<accession>A0A218URN4</accession>
<dbReference type="InterPro" id="IPR001439">
    <property type="entry name" value="Hyaluronidase_PH20/Hyal5"/>
</dbReference>
<dbReference type="InterPro" id="IPR013785">
    <property type="entry name" value="Aldolase_TIM"/>
</dbReference>
<evidence type="ECO:0000256" key="14">
    <source>
        <dbReference type="ARBA" id="ARBA00023295"/>
    </source>
</evidence>
<comment type="caution">
    <text evidence="23">The sequence shown here is derived from an EMBL/GenBank/DDBJ whole genome shotgun (WGS) entry which is preliminary data.</text>
</comment>
<dbReference type="AlphaFoldDB" id="A0A218URN4"/>
<protein>
    <recommendedName>
        <fullName evidence="17 21">Hyaluronidase</fullName>
        <ecNumber evidence="17 21">3.2.1.35</ecNumber>
    </recommendedName>
</protein>
<dbReference type="PANTHER" id="PTHR11769:SF6">
    <property type="entry name" value="HYALURONIDASE-2"/>
    <property type="match status" value="1"/>
</dbReference>
<feature type="disulfide bond" evidence="20">
    <location>
        <begin position="433"/>
        <end position="442"/>
    </location>
</feature>
<evidence type="ECO:0000256" key="15">
    <source>
        <dbReference type="ARBA" id="ARBA00093332"/>
    </source>
</evidence>
<evidence type="ECO:0000256" key="12">
    <source>
        <dbReference type="ARBA" id="ARBA00023180"/>
    </source>
</evidence>
<feature type="signal peptide" evidence="22">
    <location>
        <begin position="1"/>
        <end position="20"/>
    </location>
</feature>
<evidence type="ECO:0000256" key="19">
    <source>
        <dbReference type="PIRSR" id="PIRSR038193-2"/>
    </source>
</evidence>
<dbReference type="Gene3D" id="3.20.20.70">
    <property type="entry name" value="Aldolase class I"/>
    <property type="match status" value="2"/>
</dbReference>
<dbReference type="GO" id="GO:0098552">
    <property type="term" value="C:side of membrane"/>
    <property type="evidence" value="ECO:0007669"/>
    <property type="project" value="UniProtKB-KW"/>
</dbReference>
<evidence type="ECO:0000256" key="17">
    <source>
        <dbReference type="PIRNR" id="PIRNR038193"/>
    </source>
</evidence>
<dbReference type="GO" id="GO:0005886">
    <property type="term" value="C:plasma membrane"/>
    <property type="evidence" value="ECO:0007669"/>
    <property type="project" value="UniProtKB-SubCell"/>
</dbReference>
<dbReference type="GO" id="GO:0004415">
    <property type="term" value="F:hyalurononglucosaminidase activity"/>
    <property type="evidence" value="ECO:0007669"/>
    <property type="project" value="UniProtKB-UniRule"/>
</dbReference>
<dbReference type="Pfam" id="PF01630">
    <property type="entry name" value="Glyco_hydro_56"/>
    <property type="match status" value="2"/>
</dbReference>
<evidence type="ECO:0000256" key="2">
    <source>
        <dbReference type="ARBA" id="ARBA00004609"/>
    </source>
</evidence>
<dbReference type="GO" id="GO:0033906">
    <property type="term" value="F:hyaluronoglucuronidase activity"/>
    <property type="evidence" value="ECO:0007669"/>
    <property type="project" value="TreeGrafter"/>
</dbReference>
<evidence type="ECO:0000256" key="22">
    <source>
        <dbReference type="SAM" id="SignalP"/>
    </source>
</evidence>
<evidence type="ECO:0000256" key="10">
    <source>
        <dbReference type="ARBA" id="ARBA00023157"/>
    </source>
</evidence>
<evidence type="ECO:0000313" key="24">
    <source>
        <dbReference type="Proteomes" id="UP000197619"/>
    </source>
</evidence>
<keyword evidence="6" id="KW-0336">GPI-anchor</keyword>
<keyword evidence="13" id="KW-0449">Lipoprotein</keyword>
<keyword evidence="10 20" id="KW-1015">Disulfide bond</keyword>
<evidence type="ECO:0000256" key="5">
    <source>
        <dbReference type="ARBA" id="ARBA00022536"/>
    </source>
</evidence>
<name>A0A218URN4_9PASE</name>
<dbReference type="GO" id="GO:0030214">
    <property type="term" value="P:hyaluronan catabolic process"/>
    <property type="evidence" value="ECO:0007669"/>
    <property type="project" value="TreeGrafter"/>
</dbReference>
<keyword evidence="12" id="KW-0325">Glycoprotein</keyword>
<evidence type="ECO:0000256" key="18">
    <source>
        <dbReference type="PIRSR" id="PIRSR038193-1"/>
    </source>
</evidence>
<dbReference type="SUPFAM" id="SSF51445">
    <property type="entry name" value="(Trans)glycosidases"/>
    <property type="match status" value="2"/>
</dbReference>
<organism evidence="23 24">
    <name type="scientific">Lonchura striata</name>
    <name type="common">white-rumped munia</name>
    <dbReference type="NCBI Taxonomy" id="40157"/>
    <lineage>
        <taxon>Eukaryota</taxon>
        <taxon>Metazoa</taxon>
        <taxon>Chordata</taxon>
        <taxon>Craniata</taxon>
        <taxon>Vertebrata</taxon>
        <taxon>Euteleostomi</taxon>
        <taxon>Archelosauria</taxon>
        <taxon>Archosauria</taxon>
        <taxon>Dinosauria</taxon>
        <taxon>Saurischia</taxon>
        <taxon>Theropoda</taxon>
        <taxon>Coelurosauria</taxon>
        <taxon>Aves</taxon>
        <taxon>Neognathae</taxon>
        <taxon>Neoaves</taxon>
        <taxon>Telluraves</taxon>
        <taxon>Australaves</taxon>
        <taxon>Passeriformes</taxon>
        <taxon>Passeroidea</taxon>
        <taxon>Estrildidae</taxon>
        <taxon>Estrildinae</taxon>
        <taxon>Lonchura</taxon>
    </lineage>
</organism>
<dbReference type="GO" id="GO:0007342">
    <property type="term" value="P:fusion of sperm to egg plasma membrane involved in single fertilization"/>
    <property type="evidence" value="ECO:0007669"/>
    <property type="project" value="InterPro"/>
</dbReference>
<evidence type="ECO:0000256" key="11">
    <source>
        <dbReference type="ARBA" id="ARBA00023170"/>
    </source>
</evidence>
<evidence type="ECO:0000313" key="23">
    <source>
        <dbReference type="EMBL" id="OWK56012.1"/>
    </source>
</evidence>
<evidence type="ECO:0000256" key="6">
    <source>
        <dbReference type="ARBA" id="ARBA00022622"/>
    </source>
</evidence>
<keyword evidence="9" id="KW-0472">Membrane</keyword>
<dbReference type="GO" id="GO:0005975">
    <property type="term" value="P:carbohydrate metabolic process"/>
    <property type="evidence" value="ECO:0007669"/>
    <property type="project" value="UniProtKB-UniRule"/>
</dbReference>
<sequence length="941" mass="107011">MRGGCAAAVAVPWLALLALARQPPEKPSAAPHLTRRPFLVAWNVPTQDCKPRFQVSFDFSIFDLYASPNEGFVGQNLTIFYKERLGLYPYYTRQGVAVNGGVPQNSSLSEHLARLQEGINKYIRSSTKEGLAIIDWEEWRPVWARNWKPKDIYREASQELVLQRQPTWPPEKVNKQAAFEFESAAQEFMVRTLRKAKSFRPKQLWGFYLFPDCYNHDYSKNKESYTGQCPDVEKSRNDQLKWLWKESMALYPSIYLDPLLDSTPNSRKFVRARVMEAMRISQKHHDDYSLPVFVYTRPTYIRKLNVLSQADLISTIGESAALGAAGAILWGDAVDTRNRELCQFMKNYLEGDLGRYVVNVTTAAELCSTTLCQGRGRCLRQDSHADVFLHLNSTSFQLRRRDADHPERPLFWAEGQLSSADVLFLRTHFHCHCYQGWQGSGCQTRAGPRTADKFGDFEEVEEVTLADRHRLGTEVWINAGPDLGIKASRSRFYPGSSRTHPEHTGIMASAWSCWVLLLLLPALTHAGGPGPVLVNRPFVTIWNIPTERCAEKYNVSLSLEVFDVLANDQQSFTGQDITLFYSDKIGLFPYYTPEGVPVNGGLPQNASLEAHIHQATQDIKVTLPSPDYSGLAVIDWEKWRPLWIRNWDSMEIYQQKSEELVQQQHPQWPPKEVEEMAKQQFEKSACDFMNETLWLGKSLRPSAYWGFYGFPDCYNNDFDSLPYNGTCPDVEQQRNQNLSWLWKGSQALYPSIYLPLRLNGTNKVLAYVRHRVAEAFAVQQGILDSGIPVLPYSQIAFERTLDFLSQEDLMNTIGESAAQGAAGIILWGSLNYSTSKEMCLRLKDYVEGPLGHYIVNVTAGADLCSQTLCSGRGRCVRQDKQQGYLHLDPSRFTIDLRAGKPWLVAQSLEPGEDISKLAKEFSCQCYDKWQGPRCDTQGFAK</sequence>
<proteinExistence type="inferred from homology"/>
<feature type="disulfide bond" evidence="20">
    <location>
        <begin position="49"/>
        <end position="342"/>
    </location>
</feature>
<evidence type="ECO:0000256" key="16">
    <source>
        <dbReference type="ARBA" id="ARBA00093545"/>
    </source>
</evidence>
<keyword evidence="11" id="KW-0675">Receptor</keyword>
<keyword evidence="5" id="KW-0245">EGF-like domain</keyword>
<dbReference type="PRINTS" id="PR00846">
    <property type="entry name" value="GLHYDRLASE56"/>
</dbReference>
<dbReference type="EMBL" id="MUZQ01000178">
    <property type="protein sequence ID" value="OWK56012.1"/>
    <property type="molecule type" value="Genomic_DNA"/>
</dbReference>
<keyword evidence="8 17" id="KW-0378">Hydrolase</keyword>
<dbReference type="FunFam" id="3.20.20.70:FF:000065">
    <property type="entry name" value="Hyaluronidase"/>
    <property type="match status" value="2"/>
</dbReference>
<gene>
    <name evidence="23" type="primary">HYAL2</name>
    <name evidence="23" type="ORF">RLOC_00013153</name>
</gene>
<dbReference type="PIRSF" id="PIRSF500773">
    <property type="entry name" value="Hyaluronidase_PH20_Hyal5"/>
    <property type="match status" value="1"/>
</dbReference>
<dbReference type="GlyCosmos" id="A0A218URN4">
    <property type="glycosylation" value="1 site, No reported glycans"/>
</dbReference>
<comment type="subunit">
    <text evidence="16">Interacts with MST1R.</text>
</comment>